<comment type="catalytic activity">
    <reaction evidence="12">
        <text>5-amino-6-(5-phospho-D-ribitylamino)uracil + NADP(+) = 5-amino-6-(5-phospho-D-ribosylamino)uracil + NADPH + H(+)</text>
        <dbReference type="Rhea" id="RHEA:17845"/>
        <dbReference type="ChEBI" id="CHEBI:15378"/>
        <dbReference type="ChEBI" id="CHEBI:57783"/>
        <dbReference type="ChEBI" id="CHEBI:58349"/>
        <dbReference type="ChEBI" id="CHEBI:58421"/>
        <dbReference type="ChEBI" id="CHEBI:58453"/>
        <dbReference type="EC" id="1.1.1.193"/>
    </reaction>
</comment>
<comment type="pathway">
    <text evidence="3 12">Cofactor biosynthesis; riboflavin biosynthesis; 5-amino-6-(D-ribitylamino)uracil from GTP: step 3/4.</text>
</comment>
<dbReference type="InterPro" id="IPR024072">
    <property type="entry name" value="DHFR-like_dom_sf"/>
</dbReference>
<keyword evidence="10 12" id="KW-0560">Oxidoreductase</keyword>
<evidence type="ECO:0000313" key="18">
    <source>
        <dbReference type="Proteomes" id="UP000516361"/>
    </source>
</evidence>
<reference evidence="17 18" key="1">
    <citation type="submission" date="2018-06" db="EMBL/GenBank/DDBJ databases">
        <title>Genome sequencing of Oceanotoga sp. sy52.</title>
        <authorList>
            <person name="Mori K."/>
        </authorList>
    </citation>
    <scope>NUCLEOTIDE SEQUENCE [LARGE SCALE GENOMIC DNA]</scope>
    <source>
        <strain evidence="18">sy52</strain>
    </source>
</reference>
<dbReference type="GO" id="GO:0009231">
    <property type="term" value="P:riboflavin biosynthetic process"/>
    <property type="evidence" value="ECO:0007669"/>
    <property type="project" value="UniProtKB-UniPathway"/>
</dbReference>
<feature type="binding site" evidence="14">
    <location>
        <position position="207"/>
    </location>
    <ligand>
        <name>substrate</name>
    </ligand>
</feature>
<dbReference type="PROSITE" id="PS51747">
    <property type="entry name" value="CYT_DCMP_DEAMINASES_2"/>
    <property type="match status" value="1"/>
</dbReference>
<feature type="binding site" evidence="14">
    <location>
        <position position="184"/>
    </location>
    <ligand>
        <name>substrate</name>
    </ligand>
</feature>
<sequence length="346" mass="39171">MNYMDLAINESLKGIGKVNPNPLVGAVIVKNNKILSTGYHEFFGGRHAEVVAIDNAKEKGYSIKNSEMYVTLEPCSHYGKTPPCADRIIKEGIKKVYVGLKDPNPLVGGKGIKKLKDAGIYVEVGLMKEKIKGINRVFLTYIVQKRPYVHLKLALTLDGFIANKDGNSKWISNESSRKIVHEMRNFYSSILVGAGTILKDNPSLNVRLTKKIRNPLKIILDKHGLTANKNLNIYNEGENIIFTSSNEKWNFKNTEIIYTDKLNIKDILKELYNRHIDSVLVEGGSKVASEFIEYADRISLFYSSKIFGRGISPFENLKNEKNLKTLSIKNIDNNILWELENVYWNS</sequence>
<feature type="binding site" evidence="14">
    <location>
        <position position="200"/>
    </location>
    <ligand>
        <name>NADP(+)</name>
        <dbReference type="ChEBI" id="CHEBI:58349"/>
    </ligand>
</feature>
<keyword evidence="9 12" id="KW-0521">NADP</keyword>
<dbReference type="FunCoup" id="A0A7G1G4Q6">
    <property type="interactions" value="369"/>
</dbReference>
<evidence type="ECO:0000256" key="3">
    <source>
        <dbReference type="ARBA" id="ARBA00004910"/>
    </source>
</evidence>
<dbReference type="EC" id="3.5.4.26" evidence="12"/>
<keyword evidence="11" id="KW-0511">Multifunctional enzyme</keyword>
<dbReference type="Gene3D" id="3.40.140.10">
    <property type="entry name" value="Cytidine Deaminase, domain 2"/>
    <property type="match status" value="1"/>
</dbReference>
<dbReference type="RefSeq" id="WP_190614099.1">
    <property type="nucleotide sequence ID" value="NZ_AP018712.1"/>
</dbReference>
<feature type="binding site" evidence="14">
    <location>
        <position position="168"/>
    </location>
    <ligand>
        <name>substrate</name>
    </ligand>
</feature>
<dbReference type="PROSITE" id="PS00903">
    <property type="entry name" value="CYT_DCMP_DEAMINASES_1"/>
    <property type="match status" value="1"/>
</dbReference>
<evidence type="ECO:0000313" key="17">
    <source>
        <dbReference type="EMBL" id="BBE31518.1"/>
    </source>
</evidence>
<comment type="cofactor">
    <cofactor evidence="12 15">
        <name>Zn(2+)</name>
        <dbReference type="ChEBI" id="CHEBI:29105"/>
    </cofactor>
    <text evidence="12 15">Binds 1 zinc ion.</text>
</comment>
<keyword evidence="6 12" id="KW-0686">Riboflavin biosynthesis</keyword>
<evidence type="ECO:0000256" key="9">
    <source>
        <dbReference type="ARBA" id="ARBA00022857"/>
    </source>
</evidence>
<comment type="pathway">
    <text evidence="2 12">Cofactor biosynthesis; riboflavin biosynthesis; 5-amino-6-(D-ribitylamino)uracil from GTP: step 2/4.</text>
</comment>
<evidence type="ECO:0000256" key="1">
    <source>
        <dbReference type="ARBA" id="ARBA00002151"/>
    </source>
</evidence>
<feature type="binding site" evidence="14">
    <location>
        <position position="282"/>
    </location>
    <ligand>
        <name>substrate</name>
    </ligand>
</feature>
<feature type="active site" description="Proton donor" evidence="13">
    <location>
        <position position="49"/>
    </location>
</feature>
<evidence type="ECO:0000256" key="15">
    <source>
        <dbReference type="PIRSR" id="PIRSR006769-3"/>
    </source>
</evidence>
<dbReference type="PANTHER" id="PTHR38011:SF7">
    <property type="entry name" value="2,5-DIAMINO-6-RIBOSYLAMINO-4(3H)-PYRIMIDINONE 5'-PHOSPHATE REDUCTASE"/>
    <property type="match status" value="1"/>
</dbReference>
<evidence type="ECO:0000256" key="8">
    <source>
        <dbReference type="ARBA" id="ARBA00022833"/>
    </source>
</evidence>
<evidence type="ECO:0000259" key="16">
    <source>
        <dbReference type="PROSITE" id="PS51747"/>
    </source>
</evidence>
<dbReference type="Pfam" id="PF00383">
    <property type="entry name" value="dCMP_cyt_deam_1"/>
    <property type="match status" value="1"/>
</dbReference>
<evidence type="ECO:0000256" key="7">
    <source>
        <dbReference type="ARBA" id="ARBA00022723"/>
    </source>
</evidence>
<dbReference type="InterPro" id="IPR050765">
    <property type="entry name" value="Riboflavin_Biosynth_HTPR"/>
</dbReference>
<feature type="domain" description="CMP/dCMP-type deaminase" evidence="16">
    <location>
        <begin position="1"/>
        <end position="123"/>
    </location>
</feature>
<dbReference type="CDD" id="cd01284">
    <property type="entry name" value="Riboflavin_deaminase-reductase"/>
    <property type="match status" value="1"/>
</dbReference>
<feature type="binding site" evidence="14">
    <location>
        <position position="204"/>
    </location>
    <ligand>
        <name>substrate</name>
    </ligand>
</feature>
<accession>A0A7G1G4Q6</accession>
<keyword evidence="12" id="KW-0378">Hydrolase</keyword>
<dbReference type="GO" id="GO:0008703">
    <property type="term" value="F:5-amino-6-(5-phosphoribosylamino)uracil reductase activity"/>
    <property type="evidence" value="ECO:0007669"/>
    <property type="project" value="UniProtKB-EC"/>
</dbReference>
<feature type="binding site" evidence="15">
    <location>
        <position position="47"/>
    </location>
    <ligand>
        <name>Zn(2+)</name>
        <dbReference type="ChEBI" id="CHEBI:29105"/>
        <note>catalytic</note>
    </ligand>
</feature>
<evidence type="ECO:0000256" key="2">
    <source>
        <dbReference type="ARBA" id="ARBA00004882"/>
    </source>
</evidence>
<dbReference type="InterPro" id="IPR016193">
    <property type="entry name" value="Cytidine_deaminase-like"/>
</dbReference>
<evidence type="ECO:0000256" key="11">
    <source>
        <dbReference type="ARBA" id="ARBA00023268"/>
    </source>
</evidence>
<evidence type="ECO:0000256" key="10">
    <source>
        <dbReference type="ARBA" id="ARBA00023002"/>
    </source>
</evidence>
<evidence type="ECO:0000256" key="13">
    <source>
        <dbReference type="PIRSR" id="PIRSR006769-1"/>
    </source>
</evidence>
<feature type="binding site" evidence="14">
    <location>
        <position position="154"/>
    </location>
    <ligand>
        <name>NADP(+)</name>
        <dbReference type="ChEBI" id="CHEBI:58349"/>
    </ligand>
</feature>
<protein>
    <recommendedName>
        <fullName evidence="12">Riboflavin biosynthesis protein RibD</fullName>
    </recommendedName>
    <domain>
        <recommendedName>
            <fullName evidence="12">Diaminohydroxyphosphoribosylaminopyrimidine deaminase</fullName>
            <shortName evidence="12">DRAP deaminase</shortName>
            <ecNumber evidence="12">3.5.4.26</ecNumber>
        </recommendedName>
        <alternativeName>
            <fullName evidence="12">Riboflavin-specific deaminase</fullName>
        </alternativeName>
    </domain>
    <domain>
        <recommendedName>
            <fullName evidence="12">5-amino-6-(5-phosphoribosylamino)uracil reductase</fullName>
            <ecNumber evidence="12">1.1.1.193</ecNumber>
        </recommendedName>
        <alternativeName>
            <fullName evidence="12">HTP reductase</fullName>
        </alternativeName>
    </domain>
</protein>
<dbReference type="Gene3D" id="3.40.430.10">
    <property type="entry name" value="Dihydrofolate Reductase, subunit A"/>
    <property type="match status" value="1"/>
</dbReference>
<name>A0A7G1G4Q6_9BACT</name>
<dbReference type="PANTHER" id="PTHR38011">
    <property type="entry name" value="DIHYDROFOLATE REDUCTASE FAMILY PROTEIN (AFU_ORTHOLOGUE AFUA_8G06820)"/>
    <property type="match status" value="1"/>
</dbReference>
<organism evidence="17 18">
    <name type="scientific">Tepiditoga spiralis</name>
    <dbReference type="NCBI Taxonomy" id="2108365"/>
    <lineage>
        <taxon>Bacteria</taxon>
        <taxon>Thermotogati</taxon>
        <taxon>Thermotogota</taxon>
        <taxon>Thermotogae</taxon>
        <taxon>Petrotogales</taxon>
        <taxon>Petrotogaceae</taxon>
        <taxon>Tepiditoga</taxon>
    </lineage>
</organism>
<dbReference type="InterPro" id="IPR016192">
    <property type="entry name" value="APOBEC/CMP_deaminase_Zn-bd"/>
</dbReference>
<dbReference type="PIRSF" id="PIRSF006769">
    <property type="entry name" value="RibD"/>
    <property type="match status" value="1"/>
</dbReference>
<dbReference type="GO" id="GO:0008270">
    <property type="term" value="F:zinc ion binding"/>
    <property type="evidence" value="ECO:0007669"/>
    <property type="project" value="InterPro"/>
</dbReference>
<comment type="similarity">
    <text evidence="4 12">In the N-terminal section; belongs to the cytidine and deoxycytidylate deaminase family.</text>
</comment>
<dbReference type="EC" id="1.1.1.193" evidence="12"/>
<dbReference type="InParanoid" id="A0A7G1G4Q6"/>
<evidence type="ECO:0000256" key="14">
    <source>
        <dbReference type="PIRSR" id="PIRSR006769-2"/>
    </source>
</evidence>
<evidence type="ECO:0000256" key="5">
    <source>
        <dbReference type="ARBA" id="ARBA00007417"/>
    </source>
</evidence>
<dbReference type="KEGG" id="ocy:OSSY52_16590"/>
<keyword evidence="8 12" id="KW-0862">Zinc</keyword>
<feature type="binding site" evidence="15">
    <location>
        <position position="84"/>
    </location>
    <ligand>
        <name>Zn(2+)</name>
        <dbReference type="ChEBI" id="CHEBI:29105"/>
        <note>catalytic</note>
    </ligand>
</feature>
<comment type="function">
    <text evidence="1 12">Converts 2,5-diamino-6-(ribosylamino)-4(3h)-pyrimidinone 5'-phosphate into 5-amino-6-(ribosylamino)-2,4(1h,3h)-pyrimidinedione 5'-phosphate.</text>
</comment>
<dbReference type="Proteomes" id="UP000516361">
    <property type="component" value="Chromosome"/>
</dbReference>
<evidence type="ECO:0000256" key="6">
    <source>
        <dbReference type="ARBA" id="ARBA00022619"/>
    </source>
</evidence>
<dbReference type="InterPro" id="IPR002125">
    <property type="entry name" value="CMP_dCMP_dom"/>
</dbReference>
<comment type="similarity">
    <text evidence="5 12">In the C-terminal section; belongs to the HTP reductase family.</text>
</comment>
<dbReference type="SUPFAM" id="SSF53927">
    <property type="entry name" value="Cytidine deaminase-like"/>
    <property type="match status" value="1"/>
</dbReference>
<proteinExistence type="inferred from homology"/>
<evidence type="ECO:0000256" key="4">
    <source>
        <dbReference type="ARBA" id="ARBA00005259"/>
    </source>
</evidence>
<dbReference type="UniPathway" id="UPA00275">
    <property type="reaction ID" value="UER00401"/>
</dbReference>
<keyword evidence="7 12" id="KW-0479">Metal-binding</keyword>
<dbReference type="EMBL" id="AP018712">
    <property type="protein sequence ID" value="BBE31518.1"/>
    <property type="molecule type" value="Genomic_DNA"/>
</dbReference>
<dbReference type="SUPFAM" id="SSF53597">
    <property type="entry name" value="Dihydrofolate reductase-like"/>
    <property type="match status" value="1"/>
</dbReference>
<feature type="binding site" evidence="14">
    <location>
        <position position="196"/>
    </location>
    <ligand>
        <name>NADP(+)</name>
        <dbReference type="ChEBI" id="CHEBI:58349"/>
    </ligand>
</feature>
<dbReference type="Pfam" id="PF01872">
    <property type="entry name" value="RibD_C"/>
    <property type="match status" value="1"/>
</dbReference>
<dbReference type="NCBIfam" id="TIGR00326">
    <property type="entry name" value="eubact_ribD"/>
    <property type="match status" value="1"/>
</dbReference>
<feature type="binding site" evidence="14">
    <location>
        <position position="170"/>
    </location>
    <ligand>
        <name>NADP(+)</name>
        <dbReference type="ChEBI" id="CHEBI:58349"/>
    </ligand>
</feature>
<feature type="binding site" evidence="15">
    <location>
        <position position="75"/>
    </location>
    <ligand>
        <name>Zn(2+)</name>
        <dbReference type="ChEBI" id="CHEBI:29105"/>
        <note>catalytic</note>
    </ligand>
</feature>
<keyword evidence="18" id="KW-1185">Reference proteome</keyword>
<dbReference type="GO" id="GO:0008835">
    <property type="term" value="F:diaminohydroxyphosphoribosylaminopyrimidine deaminase activity"/>
    <property type="evidence" value="ECO:0007669"/>
    <property type="project" value="UniProtKB-EC"/>
</dbReference>
<evidence type="ECO:0000256" key="12">
    <source>
        <dbReference type="PIRNR" id="PIRNR006769"/>
    </source>
</evidence>
<dbReference type="AlphaFoldDB" id="A0A7G1G4Q6"/>
<dbReference type="InterPro" id="IPR004794">
    <property type="entry name" value="Eubact_RibD"/>
</dbReference>
<gene>
    <name evidence="17" type="ORF">OSSY52_16590</name>
</gene>
<comment type="catalytic activity">
    <reaction evidence="12">
        <text>2,5-diamino-6-hydroxy-4-(5-phosphoribosylamino)-pyrimidine + H2O + H(+) = 5-amino-6-(5-phospho-D-ribosylamino)uracil + NH4(+)</text>
        <dbReference type="Rhea" id="RHEA:21868"/>
        <dbReference type="ChEBI" id="CHEBI:15377"/>
        <dbReference type="ChEBI" id="CHEBI:15378"/>
        <dbReference type="ChEBI" id="CHEBI:28938"/>
        <dbReference type="ChEBI" id="CHEBI:58453"/>
        <dbReference type="ChEBI" id="CHEBI:58614"/>
        <dbReference type="EC" id="3.5.4.26"/>
    </reaction>
</comment>
<dbReference type="InterPro" id="IPR002734">
    <property type="entry name" value="RibDG_C"/>
</dbReference>